<dbReference type="Pfam" id="PF00563">
    <property type="entry name" value="EAL"/>
    <property type="match status" value="1"/>
</dbReference>
<sequence length="70" mass="7898">ALENDLVFAYFQPCFDSQTSQQVGAEALLRVQINGDIIGPFAFLNLIKQTKLNPTITRMMLAQSQRLLKQ</sequence>
<feature type="domain" description="EAL" evidence="1">
    <location>
        <begin position="1"/>
        <end position="70"/>
    </location>
</feature>
<dbReference type="InterPro" id="IPR035919">
    <property type="entry name" value="EAL_sf"/>
</dbReference>
<feature type="non-terminal residue" evidence="2">
    <location>
        <position position="70"/>
    </location>
</feature>
<dbReference type="RefSeq" id="WP_341568292.1">
    <property type="nucleotide sequence ID" value="NZ_JBAKAR010000336.1"/>
</dbReference>
<dbReference type="PROSITE" id="PS50883">
    <property type="entry name" value="EAL"/>
    <property type="match status" value="1"/>
</dbReference>
<organism evidence="2 3">
    <name type="scientific">Marinomonas arenicola</name>
    <dbReference type="NCBI Taxonomy" id="569601"/>
    <lineage>
        <taxon>Bacteria</taxon>
        <taxon>Pseudomonadati</taxon>
        <taxon>Pseudomonadota</taxon>
        <taxon>Gammaproteobacteria</taxon>
        <taxon>Oceanospirillales</taxon>
        <taxon>Oceanospirillaceae</taxon>
        <taxon>Marinomonas</taxon>
    </lineage>
</organism>
<dbReference type="Proteomes" id="UP001379949">
    <property type="component" value="Unassembled WGS sequence"/>
</dbReference>
<name>A0ABU9G9G8_9GAMM</name>
<gene>
    <name evidence="2" type="ORF">V6242_18530</name>
</gene>
<proteinExistence type="predicted"/>
<reference evidence="2 3" key="1">
    <citation type="submission" date="2024-02" db="EMBL/GenBank/DDBJ databases">
        <title>Bacteria isolated from the canopy kelp, Nereocystis luetkeana.</title>
        <authorList>
            <person name="Pfister C.A."/>
            <person name="Younker I.T."/>
            <person name="Light S.H."/>
        </authorList>
    </citation>
    <scope>NUCLEOTIDE SEQUENCE [LARGE SCALE GENOMIC DNA]</scope>
    <source>
        <strain evidence="2 3">TI.4.07</strain>
    </source>
</reference>
<keyword evidence="3" id="KW-1185">Reference proteome</keyword>
<dbReference type="SUPFAM" id="SSF141868">
    <property type="entry name" value="EAL domain-like"/>
    <property type="match status" value="1"/>
</dbReference>
<evidence type="ECO:0000313" key="3">
    <source>
        <dbReference type="Proteomes" id="UP001379949"/>
    </source>
</evidence>
<dbReference type="Gene3D" id="3.20.20.450">
    <property type="entry name" value="EAL domain"/>
    <property type="match status" value="1"/>
</dbReference>
<evidence type="ECO:0000259" key="1">
    <source>
        <dbReference type="PROSITE" id="PS50883"/>
    </source>
</evidence>
<protein>
    <submittedName>
        <fullName evidence="2">EAL domain-containing protein</fullName>
    </submittedName>
</protein>
<dbReference type="InterPro" id="IPR001633">
    <property type="entry name" value="EAL_dom"/>
</dbReference>
<feature type="non-terminal residue" evidence="2">
    <location>
        <position position="1"/>
    </location>
</feature>
<dbReference type="EMBL" id="JBAKAR010000336">
    <property type="protein sequence ID" value="MEL0615127.1"/>
    <property type="molecule type" value="Genomic_DNA"/>
</dbReference>
<evidence type="ECO:0000313" key="2">
    <source>
        <dbReference type="EMBL" id="MEL0615127.1"/>
    </source>
</evidence>
<comment type="caution">
    <text evidence="2">The sequence shown here is derived from an EMBL/GenBank/DDBJ whole genome shotgun (WGS) entry which is preliminary data.</text>
</comment>
<accession>A0ABU9G9G8</accession>